<dbReference type="EMBL" id="JAOPJF010000004">
    <property type="protein sequence ID" value="KAK1149248.1"/>
    <property type="molecule type" value="Genomic_DNA"/>
</dbReference>
<name>A0ACC3BEW5_9EURO</name>
<organism evidence="1 2">
    <name type="scientific">Aspergillus melleus</name>
    <dbReference type="NCBI Taxonomy" id="138277"/>
    <lineage>
        <taxon>Eukaryota</taxon>
        <taxon>Fungi</taxon>
        <taxon>Dikarya</taxon>
        <taxon>Ascomycota</taxon>
        <taxon>Pezizomycotina</taxon>
        <taxon>Eurotiomycetes</taxon>
        <taxon>Eurotiomycetidae</taxon>
        <taxon>Eurotiales</taxon>
        <taxon>Aspergillaceae</taxon>
        <taxon>Aspergillus</taxon>
        <taxon>Aspergillus subgen. Circumdati</taxon>
    </lineage>
</organism>
<gene>
    <name evidence="1" type="ORF">N8T08_006469</name>
</gene>
<reference evidence="1 2" key="1">
    <citation type="journal article" date="2023" name="ACS Omega">
        <title>Identification of the Neoaspergillic Acid Biosynthesis Gene Cluster by Establishing an In Vitro CRISPR-Ribonucleoprotein Genetic System in Aspergillus melleus.</title>
        <authorList>
            <person name="Yuan B."/>
            <person name="Grau M.F."/>
            <person name="Murata R.M."/>
            <person name="Torok T."/>
            <person name="Venkateswaran K."/>
            <person name="Stajich J.E."/>
            <person name="Wang C.C.C."/>
        </authorList>
    </citation>
    <scope>NUCLEOTIDE SEQUENCE [LARGE SCALE GENOMIC DNA]</scope>
    <source>
        <strain evidence="1 2">IMV 1140</strain>
    </source>
</reference>
<sequence length="199" mass="21489">MSVRLTITACRKPGLSPTAFRTHYEAHVELIKRLAVDTFPLCHRRSYLLRTAVSAPPGGATSRNPNTPATVLRGTQSDFDFEVTAELTFFDQAALDRFVERVQEPHVAKEIAADKEKIVERSTVVVAMLDGAVLVTVFAFTTAITAVGAELATFVTTAAARLKAISIGITSDGGARGCRDGQHDEESEDEAKIELHGYG</sequence>
<proteinExistence type="predicted"/>
<dbReference type="Proteomes" id="UP001177260">
    <property type="component" value="Unassembled WGS sequence"/>
</dbReference>
<evidence type="ECO:0000313" key="1">
    <source>
        <dbReference type="EMBL" id="KAK1149248.1"/>
    </source>
</evidence>
<protein>
    <submittedName>
        <fullName evidence="1">Uncharacterized protein</fullName>
    </submittedName>
</protein>
<comment type="caution">
    <text evidence="1">The sequence shown here is derived from an EMBL/GenBank/DDBJ whole genome shotgun (WGS) entry which is preliminary data.</text>
</comment>
<accession>A0ACC3BEW5</accession>
<keyword evidence="2" id="KW-1185">Reference proteome</keyword>
<evidence type="ECO:0000313" key="2">
    <source>
        <dbReference type="Proteomes" id="UP001177260"/>
    </source>
</evidence>